<dbReference type="InterPro" id="IPR019546">
    <property type="entry name" value="TAT_signal_bac_arc"/>
</dbReference>
<organism evidence="1 2">
    <name type="scientific">Micromonospora sicca</name>
    <dbReference type="NCBI Taxonomy" id="2202420"/>
    <lineage>
        <taxon>Bacteria</taxon>
        <taxon>Bacillati</taxon>
        <taxon>Actinomycetota</taxon>
        <taxon>Actinomycetes</taxon>
        <taxon>Micromonosporales</taxon>
        <taxon>Micromonosporaceae</taxon>
        <taxon>Micromonospora</taxon>
    </lineage>
</organism>
<dbReference type="EMBL" id="QGKS01000235">
    <property type="protein sequence ID" value="PWR14425.1"/>
    <property type="molecule type" value="Genomic_DNA"/>
</dbReference>
<dbReference type="Proteomes" id="UP000246050">
    <property type="component" value="Unassembled WGS sequence"/>
</dbReference>
<reference evidence="1 2" key="1">
    <citation type="submission" date="2018-05" db="EMBL/GenBank/DDBJ databases">
        <title>Micromonosporas from Atacama Desert.</title>
        <authorList>
            <person name="Carro L."/>
            <person name="Golinska P."/>
            <person name="Klenk H.-P."/>
            <person name="Goodfellow M."/>
        </authorList>
    </citation>
    <scope>NUCLEOTIDE SEQUENCE [LARGE SCALE GENOMIC DNA]</scope>
    <source>
        <strain evidence="1 2">4G51</strain>
    </source>
</reference>
<accession>A0A317DNB8</accession>
<protein>
    <recommendedName>
        <fullName evidence="3">Twin-arginine translocation signal domain-containing protein</fullName>
    </recommendedName>
</protein>
<dbReference type="PROSITE" id="PS51318">
    <property type="entry name" value="TAT"/>
    <property type="match status" value="1"/>
</dbReference>
<dbReference type="AlphaFoldDB" id="A0A317DNB8"/>
<proteinExistence type="predicted"/>
<name>A0A317DNB8_9ACTN</name>
<dbReference type="Pfam" id="PF10518">
    <property type="entry name" value="TAT_signal"/>
    <property type="match status" value="1"/>
</dbReference>
<evidence type="ECO:0008006" key="3">
    <source>
        <dbReference type="Google" id="ProtNLM"/>
    </source>
</evidence>
<sequence>MNYSPRGGELVRKELSRRDVLRLGGGVVAAAGLPIAQPQQPTRRRPTPRR</sequence>
<evidence type="ECO:0000313" key="2">
    <source>
        <dbReference type="Proteomes" id="UP000246050"/>
    </source>
</evidence>
<evidence type="ECO:0000313" key="1">
    <source>
        <dbReference type="EMBL" id="PWR14425.1"/>
    </source>
</evidence>
<dbReference type="InterPro" id="IPR006311">
    <property type="entry name" value="TAT_signal"/>
</dbReference>
<gene>
    <name evidence="1" type="ORF">DKT69_16750</name>
</gene>
<comment type="caution">
    <text evidence="1">The sequence shown here is derived from an EMBL/GenBank/DDBJ whole genome shotgun (WGS) entry which is preliminary data.</text>
</comment>